<name>A0A9D4AIB5_9ROSI</name>
<dbReference type="OrthoDB" id="994333at2759"/>
<gene>
    <name evidence="1" type="ORF">J1N35_004738</name>
</gene>
<keyword evidence="2" id="KW-1185">Reference proteome</keyword>
<reference evidence="1 2" key="1">
    <citation type="journal article" date="2021" name="Plant Biotechnol. J.">
        <title>Multi-omics assisted identification of the key and species-specific regulatory components of drought-tolerant mechanisms in Gossypium stocksii.</title>
        <authorList>
            <person name="Yu D."/>
            <person name="Ke L."/>
            <person name="Zhang D."/>
            <person name="Wu Y."/>
            <person name="Sun Y."/>
            <person name="Mei J."/>
            <person name="Sun J."/>
            <person name="Sun Y."/>
        </authorList>
    </citation>
    <scope>NUCLEOTIDE SEQUENCE [LARGE SCALE GENOMIC DNA]</scope>
    <source>
        <strain evidence="2">cv. E1</strain>
        <tissue evidence="1">Leaf</tissue>
    </source>
</reference>
<sequence>MTDKAVYSNGTISNFKEKLPLGCTASDGNTSLFNAEKFELRADDVLKNVKDGNPSIKFSKQVHSYINESMTNTVDLKLFGRKIGFNALMNQAIALCMRSHLFRLMDFENNYFLTRFRTKRDCLKVSVDGP</sequence>
<protein>
    <submittedName>
        <fullName evidence="1">Uncharacterized protein</fullName>
    </submittedName>
</protein>
<comment type="caution">
    <text evidence="1">The sequence shown here is derived from an EMBL/GenBank/DDBJ whole genome shotgun (WGS) entry which is preliminary data.</text>
</comment>
<evidence type="ECO:0000313" key="2">
    <source>
        <dbReference type="Proteomes" id="UP000828251"/>
    </source>
</evidence>
<dbReference type="EMBL" id="JAIQCV010000002">
    <property type="protein sequence ID" value="KAH1121578.1"/>
    <property type="molecule type" value="Genomic_DNA"/>
</dbReference>
<organism evidence="1 2">
    <name type="scientific">Gossypium stocksii</name>
    <dbReference type="NCBI Taxonomy" id="47602"/>
    <lineage>
        <taxon>Eukaryota</taxon>
        <taxon>Viridiplantae</taxon>
        <taxon>Streptophyta</taxon>
        <taxon>Embryophyta</taxon>
        <taxon>Tracheophyta</taxon>
        <taxon>Spermatophyta</taxon>
        <taxon>Magnoliopsida</taxon>
        <taxon>eudicotyledons</taxon>
        <taxon>Gunneridae</taxon>
        <taxon>Pentapetalae</taxon>
        <taxon>rosids</taxon>
        <taxon>malvids</taxon>
        <taxon>Malvales</taxon>
        <taxon>Malvaceae</taxon>
        <taxon>Malvoideae</taxon>
        <taxon>Gossypium</taxon>
    </lineage>
</organism>
<dbReference type="Proteomes" id="UP000828251">
    <property type="component" value="Unassembled WGS sequence"/>
</dbReference>
<evidence type="ECO:0000313" key="1">
    <source>
        <dbReference type="EMBL" id="KAH1121578.1"/>
    </source>
</evidence>
<proteinExistence type="predicted"/>
<accession>A0A9D4AIB5</accession>
<dbReference type="AlphaFoldDB" id="A0A9D4AIB5"/>